<gene>
    <name evidence="2" type="ORF">HMPREF0555_0066</name>
</gene>
<dbReference type="GO" id="GO:0016757">
    <property type="term" value="F:glycosyltransferase activity"/>
    <property type="evidence" value="ECO:0007669"/>
    <property type="project" value="UniProtKB-KW"/>
</dbReference>
<organism evidence="2 3">
    <name type="scientific">Leuconostoc mesenteroides subsp. cremoris ATCC 19254</name>
    <dbReference type="NCBI Taxonomy" id="586220"/>
    <lineage>
        <taxon>Bacteria</taxon>
        <taxon>Bacillati</taxon>
        <taxon>Bacillota</taxon>
        <taxon>Bacilli</taxon>
        <taxon>Lactobacillales</taxon>
        <taxon>Lactobacillaceae</taxon>
        <taxon>Leuconostoc</taxon>
    </lineage>
</organism>
<dbReference type="PANTHER" id="PTHR43685:SF2">
    <property type="entry name" value="GLYCOSYLTRANSFERASE 2-LIKE DOMAIN-CONTAINING PROTEIN"/>
    <property type="match status" value="1"/>
</dbReference>
<dbReference type="Pfam" id="PF00535">
    <property type="entry name" value="Glycos_transf_2"/>
    <property type="match status" value="1"/>
</dbReference>
<reference evidence="2 3" key="1">
    <citation type="submission" date="2009-04" db="EMBL/GenBank/DDBJ databases">
        <authorList>
            <person name="Qin X."/>
            <person name="Bachman B."/>
            <person name="Battles P."/>
            <person name="Bell A."/>
            <person name="Bess C."/>
            <person name="Bickham C."/>
            <person name="Chaboub L."/>
            <person name="Chen D."/>
            <person name="Coyle M."/>
            <person name="Deiros D.R."/>
            <person name="Dinh H."/>
            <person name="Forbes L."/>
            <person name="Fowler G."/>
            <person name="Francisco L."/>
            <person name="Fu Q."/>
            <person name="Gubbala S."/>
            <person name="Hale W."/>
            <person name="Han Y."/>
            <person name="Hemphill L."/>
            <person name="Highlander S.K."/>
            <person name="Hirani K."/>
            <person name="Hogues M."/>
            <person name="Jackson L."/>
            <person name="Jakkamsetti A."/>
            <person name="Javaid M."/>
            <person name="Jiang H."/>
            <person name="Korchina V."/>
            <person name="Kovar C."/>
            <person name="Lara F."/>
            <person name="Lee S."/>
            <person name="Mata R."/>
            <person name="Mathew T."/>
            <person name="Moen C."/>
            <person name="Morales K."/>
            <person name="Munidasa M."/>
            <person name="Nazareth L."/>
            <person name="Ngo R."/>
            <person name="Nguyen L."/>
            <person name="Okwuonu G."/>
            <person name="Ongeri F."/>
            <person name="Patil S."/>
            <person name="Petrosino J."/>
            <person name="Pham C."/>
            <person name="Pham P."/>
            <person name="Pu L.-L."/>
            <person name="Puazo M."/>
            <person name="Raj R."/>
            <person name="Reid J."/>
            <person name="Rouhana J."/>
            <person name="Saada N."/>
            <person name="Shang Y."/>
            <person name="Simmons D."/>
            <person name="Thornton R."/>
            <person name="Warren J."/>
            <person name="Weissenberger G."/>
            <person name="Zhang J."/>
            <person name="Zhang L."/>
            <person name="Zhou C."/>
            <person name="Zhu D."/>
            <person name="Muzny D."/>
            <person name="Worley K."/>
            <person name="Gibbs R."/>
        </authorList>
    </citation>
    <scope>NUCLEOTIDE SEQUENCE [LARGE SCALE GENOMIC DNA]</scope>
    <source>
        <strain evidence="2 3">ATCC 19254</strain>
    </source>
</reference>
<dbReference type="Proteomes" id="UP000004283">
    <property type="component" value="Unassembled WGS sequence"/>
</dbReference>
<dbReference type="EC" id="2.4.-.-" evidence="2"/>
<dbReference type="InterPro" id="IPR001173">
    <property type="entry name" value="Glyco_trans_2-like"/>
</dbReference>
<evidence type="ECO:0000313" key="2">
    <source>
        <dbReference type="EMBL" id="EEJ43358.1"/>
    </source>
</evidence>
<dbReference type="AlphaFoldDB" id="C2KHF0"/>
<dbReference type="InterPro" id="IPR050834">
    <property type="entry name" value="Glycosyltransf_2"/>
</dbReference>
<accession>C2KHF0</accession>
<protein>
    <submittedName>
        <fullName evidence="2">Glycosyltransferase, group 2 family protein</fullName>
        <ecNumber evidence="2">2.4.-.-</ecNumber>
    </submittedName>
</protein>
<feature type="domain" description="Glycosyltransferase 2-like" evidence="1">
    <location>
        <begin position="7"/>
        <end position="130"/>
    </location>
</feature>
<dbReference type="Gene3D" id="3.90.550.10">
    <property type="entry name" value="Spore Coat Polysaccharide Biosynthesis Protein SpsA, Chain A"/>
    <property type="match status" value="1"/>
</dbReference>
<keyword evidence="2" id="KW-0328">Glycosyltransferase</keyword>
<dbReference type="EMBL" id="ACKV01000002">
    <property type="protein sequence ID" value="EEJ43358.1"/>
    <property type="molecule type" value="Genomic_DNA"/>
</dbReference>
<comment type="caution">
    <text evidence="2">The sequence shown here is derived from an EMBL/GenBank/DDBJ whole genome shotgun (WGS) entry which is preliminary data.</text>
</comment>
<dbReference type="CDD" id="cd00761">
    <property type="entry name" value="Glyco_tranf_GTA_type"/>
    <property type="match status" value="1"/>
</dbReference>
<proteinExistence type="predicted"/>
<evidence type="ECO:0000313" key="3">
    <source>
        <dbReference type="Proteomes" id="UP000004283"/>
    </source>
</evidence>
<name>C2KHF0_LEUMC</name>
<dbReference type="SUPFAM" id="SSF53448">
    <property type="entry name" value="Nucleotide-diphospho-sugar transferases"/>
    <property type="match status" value="1"/>
</dbReference>
<dbReference type="RefSeq" id="WP_002816239.1">
    <property type="nucleotide sequence ID" value="NZ_GG693390.1"/>
</dbReference>
<dbReference type="PANTHER" id="PTHR43685">
    <property type="entry name" value="GLYCOSYLTRANSFERASE"/>
    <property type="match status" value="1"/>
</dbReference>
<dbReference type="InterPro" id="IPR029044">
    <property type="entry name" value="Nucleotide-diphossugar_trans"/>
</dbReference>
<keyword evidence="2" id="KW-0808">Transferase</keyword>
<sequence>MNFELVSVIMPNYNTGRYVVDAVNSVLNQTYTNLELIIVDDNSMDDSVNILKDIASNDARVKLILLSKNNGAANARNVAIEKASGRYISFIDSDDIWITDKIDKQLKFMKDRNAAFVASYYDYIDFKNKSLNHIVKGPLLRDYFGVLKYCPGNSTVIYDALKLGKTIIPLIKRRNDYVMWLKVIKKSKQLYIMPDILVHYRIRPGSLSSNKKGLVKYHWYIYRKYEKLNIIITLYLIIYLSTRGIYRKIRG</sequence>
<dbReference type="HOGENOM" id="CLU_025996_0_3_9"/>
<evidence type="ECO:0000259" key="1">
    <source>
        <dbReference type="Pfam" id="PF00535"/>
    </source>
</evidence>